<name>A0A2N3HPM2_9FLAO</name>
<keyword evidence="2" id="KW-1185">Reference proteome</keyword>
<accession>A0A2N3HPM2</accession>
<dbReference type="EMBL" id="PJEO01000003">
    <property type="protein sequence ID" value="PKQ46933.1"/>
    <property type="molecule type" value="Genomic_DNA"/>
</dbReference>
<gene>
    <name evidence="1" type="ORF">CSW08_00210</name>
</gene>
<dbReference type="SUPFAM" id="SSF89550">
    <property type="entry name" value="PHP domain-like"/>
    <property type="match status" value="1"/>
</dbReference>
<protein>
    <submittedName>
        <fullName evidence="1">Phosphoesterase</fullName>
    </submittedName>
</protein>
<dbReference type="Proteomes" id="UP000233435">
    <property type="component" value="Unassembled WGS sequence"/>
</dbReference>
<sequence length="476" mass="54175">MLKKTSNLSCTALLVFTVLVITKMTGQNDSIRSWRAGDHHIHSKYSAGYDTSTTPPIYNFEEQPYSILTNAEKAKQYGLDWMVATDHGGPNHAKINLENAYPELLKSREKTPEVIQFHGMEFDAPSADHNSLIIPHSDHEHTLLYEIESQFATKDVFPRQPERETEEHMLKAITYMKNAKTPPVLISNHPSRGADSLFEYAHKEPREFRNWNNLAPNVAVGMEGAPGHQAGNLKPDGSLDTTDSRPYGNQTMGGYDQMTAYLGGFWDSMLGEGRRWWITATSDSHTNWRDGGSDFWPGEYSKTYVYAKKSYDDILEGIRNGRIFITTGDLISELEFKAAYKNKVAQIGGTLPIQEDADVQITIKLLDPDTVNHHGDNPQVNRVDLIVGEVTGKSSDLTLDHNFTTRVEKRYYAEEMKREGDYLVMTYLIKNAHHSMYLRLRGTNNTYELEPVKDHTGENPWDDLWFYSNPIFLEVK</sequence>
<comment type="caution">
    <text evidence="1">The sequence shown here is derived from an EMBL/GenBank/DDBJ whole genome shotgun (WGS) entry which is preliminary data.</text>
</comment>
<dbReference type="RefSeq" id="WP_106657899.1">
    <property type="nucleotide sequence ID" value="NZ_PJEO01000003.1"/>
</dbReference>
<evidence type="ECO:0000313" key="1">
    <source>
        <dbReference type="EMBL" id="PKQ46933.1"/>
    </source>
</evidence>
<dbReference type="Gene3D" id="3.20.20.140">
    <property type="entry name" value="Metal-dependent hydrolases"/>
    <property type="match status" value="1"/>
</dbReference>
<evidence type="ECO:0000313" key="2">
    <source>
        <dbReference type="Proteomes" id="UP000233435"/>
    </source>
</evidence>
<organism evidence="1 2">
    <name type="scientific">Confluentibacter flavum</name>
    <dbReference type="NCBI Taxonomy" id="1909700"/>
    <lineage>
        <taxon>Bacteria</taxon>
        <taxon>Pseudomonadati</taxon>
        <taxon>Bacteroidota</taxon>
        <taxon>Flavobacteriia</taxon>
        <taxon>Flavobacteriales</taxon>
        <taxon>Flavobacteriaceae</taxon>
        <taxon>Confluentibacter</taxon>
    </lineage>
</organism>
<reference evidence="1 2" key="1">
    <citation type="submission" date="2017-12" db="EMBL/GenBank/DDBJ databases">
        <title>Confluentibacter flavum sp. nov., isolated from the saline lake.</title>
        <authorList>
            <person name="Yu L."/>
        </authorList>
    </citation>
    <scope>NUCLEOTIDE SEQUENCE [LARGE SCALE GENOMIC DNA]</scope>
    <source>
        <strain evidence="1 2">3B</strain>
    </source>
</reference>
<dbReference type="OrthoDB" id="9997at2"/>
<dbReference type="InterPro" id="IPR016195">
    <property type="entry name" value="Pol/histidinol_Pase-like"/>
</dbReference>
<proteinExistence type="predicted"/>
<dbReference type="AlphaFoldDB" id="A0A2N3HPM2"/>